<accession>A0A563VRJ3</accession>
<reference evidence="1 2" key="1">
    <citation type="submission" date="2019-01" db="EMBL/GenBank/DDBJ databases">
        <authorList>
            <person name="Brito A."/>
        </authorList>
    </citation>
    <scope>NUCLEOTIDE SEQUENCE [LARGE SCALE GENOMIC DNA]</scope>
    <source>
        <strain evidence="1">1</strain>
    </source>
</reference>
<evidence type="ECO:0000313" key="2">
    <source>
        <dbReference type="Proteomes" id="UP000320055"/>
    </source>
</evidence>
<evidence type="ECO:0000313" key="1">
    <source>
        <dbReference type="EMBL" id="VEP14078.1"/>
    </source>
</evidence>
<dbReference type="EMBL" id="CAACVJ010000154">
    <property type="protein sequence ID" value="VEP14078.1"/>
    <property type="molecule type" value="Genomic_DNA"/>
</dbReference>
<name>A0A563VRJ3_9CYAN</name>
<organism evidence="1 2">
    <name type="scientific">Hyella patelloides LEGE 07179</name>
    <dbReference type="NCBI Taxonomy" id="945734"/>
    <lineage>
        <taxon>Bacteria</taxon>
        <taxon>Bacillati</taxon>
        <taxon>Cyanobacteriota</taxon>
        <taxon>Cyanophyceae</taxon>
        <taxon>Pleurocapsales</taxon>
        <taxon>Hyellaceae</taxon>
        <taxon>Hyella</taxon>
    </lineage>
</organism>
<keyword evidence="2" id="KW-1185">Reference proteome</keyword>
<sequence>MSEHRLDKIVIERPRSGMRISSNKSIRKSIKQQLQQLKYDYQEDEIGSLKREQVSFDRTRELESLERVSGNMKWKLIDGKIDGFPERGTLSTAFRSYSCSTL</sequence>
<gene>
    <name evidence="1" type="ORF">H1P_2370017</name>
</gene>
<protein>
    <submittedName>
        <fullName evidence="1">Uncharacterized protein</fullName>
    </submittedName>
</protein>
<dbReference type="RefSeq" id="WP_186376129.1">
    <property type="nucleotide sequence ID" value="NZ_LR213981.1"/>
</dbReference>
<dbReference type="Proteomes" id="UP000320055">
    <property type="component" value="Unassembled WGS sequence"/>
</dbReference>
<dbReference type="AlphaFoldDB" id="A0A563VRJ3"/>
<proteinExistence type="predicted"/>